<dbReference type="HOGENOM" id="CLU_2955699_0_0_11"/>
<dbReference type="AlphaFoldDB" id="A0A024JSS6"/>
<reference evidence="1" key="2">
    <citation type="submission" date="2014-04" db="EMBL/GenBank/DDBJ databases">
        <authorList>
            <person name="Urmite Genomes U."/>
        </authorList>
    </citation>
    <scope>NUCLEOTIDE SEQUENCE</scope>
    <source>
        <strain evidence="1">DSM 44626</strain>
    </source>
</reference>
<evidence type="ECO:0000313" key="1">
    <source>
        <dbReference type="EMBL" id="CDO86634.1"/>
    </source>
</evidence>
<dbReference type="STRING" id="47839.BN973_00979"/>
<organism evidence="1">
    <name type="scientific">Mycobacterium triplex</name>
    <dbReference type="NCBI Taxonomy" id="47839"/>
    <lineage>
        <taxon>Bacteria</taxon>
        <taxon>Bacillati</taxon>
        <taxon>Actinomycetota</taxon>
        <taxon>Actinomycetes</taxon>
        <taxon>Mycobacteriales</taxon>
        <taxon>Mycobacteriaceae</taxon>
        <taxon>Mycobacterium</taxon>
        <taxon>Mycobacterium simiae complex</taxon>
    </lineage>
</organism>
<dbReference type="Proteomes" id="UP000028880">
    <property type="component" value="Unassembled WGS sequence"/>
</dbReference>
<sequence length="59" mass="6044">MVAMAVFLVRVRVVLVVGMFRRLALAPVALTAALRAVDPSVVGLVTVAVRSVAVLSAAA</sequence>
<accession>A0A024JSS6</accession>
<name>A0A024JSS6_9MYCO</name>
<proteinExistence type="predicted"/>
<reference evidence="1" key="1">
    <citation type="journal article" date="2014" name="Genome Announc.">
        <title>Draft Genome Sequence of Mycobacterium triplex DSM 44626.</title>
        <authorList>
            <person name="Sassi M."/>
            <person name="Croce O."/>
            <person name="Robert C."/>
            <person name="Raoult D."/>
            <person name="Drancourt M."/>
        </authorList>
    </citation>
    <scope>NUCLEOTIDE SEQUENCE [LARGE SCALE GENOMIC DNA]</scope>
    <source>
        <strain evidence="1">DSM 44626</strain>
    </source>
</reference>
<dbReference type="EMBL" id="HG964446">
    <property type="protein sequence ID" value="CDO86634.1"/>
    <property type="molecule type" value="Genomic_DNA"/>
</dbReference>
<gene>
    <name evidence="1" type="ORF">BN973_00979</name>
</gene>
<protein>
    <submittedName>
        <fullName evidence="1">Uncharacterized protein</fullName>
    </submittedName>
</protein>